<dbReference type="InterPro" id="IPR007842">
    <property type="entry name" value="HEPN_dom"/>
</dbReference>
<gene>
    <name evidence="2" type="ORF">LX69_02983</name>
</gene>
<name>A0A2W7PR85_9BACT</name>
<evidence type="ECO:0000313" key="3">
    <source>
        <dbReference type="Proteomes" id="UP000249239"/>
    </source>
</evidence>
<accession>A0A2W7PR85</accession>
<reference evidence="2 3" key="1">
    <citation type="submission" date="2018-06" db="EMBL/GenBank/DDBJ databases">
        <title>Genomic Encyclopedia of Archaeal and Bacterial Type Strains, Phase II (KMG-II): from individual species to whole genera.</title>
        <authorList>
            <person name="Goeker M."/>
        </authorList>
    </citation>
    <scope>NUCLEOTIDE SEQUENCE [LARGE SCALE GENOMIC DNA]</scope>
    <source>
        <strain evidence="2 3">DSM 6779</strain>
    </source>
</reference>
<dbReference type="Proteomes" id="UP000249239">
    <property type="component" value="Unassembled WGS sequence"/>
</dbReference>
<comment type="caution">
    <text evidence="2">The sequence shown here is derived from an EMBL/GenBank/DDBJ whole genome shotgun (WGS) entry which is preliminary data.</text>
</comment>
<dbReference type="OrthoDB" id="371191at2"/>
<evidence type="ECO:0000259" key="1">
    <source>
        <dbReference type="PROSITE" id="PS50910"/>
    </source>
</evidence>
<proteinExistence type="predicted"/>
<dbReference type="AlphaFoldDB" id="A0A2W7PR85"/>
<dbReference type="EMBL" id="QKZK01000034">
    <property type="protein sequence ID" value="PZX11919.1"/>
    <property type="molecule type" value="Genomic_DNA"/>
</dbReference>
<feature type="domain" description="HEPN" evidence="1">
    <location>
        <begin position="10"/>
        <end position="119"/>
    </location>
</feature>
<dbReference type="Pfam" id="PF05168">
    <property type="entry name" value="HEPN"/>
    <property type="match status" value="1"/>
</dbReference>
<protein>
    <submittedName>
        <fullName evidence="2">HEPN domain-containing protein</fullName>
    </submittedName>
</protein>
<dbReference type="RefSeq" id="WP_111446797.1">
    <property type="nucleotide sequence ID" value="NZ_QKZK01000034.1"/>
</dbReference>
<sequence length="132" mass="14955">MKPTTLEWLSLAEDDLLAAKSLVSNERLTNIAAFHCQQCIEKCLKALLEEKELGTVKSHDLIRLLKLTGLTMNGDDMELLVIINEVYIDARYPGEMGLLPHGKPTPNDINLFVLFCEKIIHWINNLVSLMNH</sequence>
<dbReference type="PROSITE" id="PS50910">
    <property type="entry name" value="HEPN"/>
    <property type="match status" value="1"/>
</dbReference>
<keyword evidence="3" id="KW-1185">Reference proteome</keyword>
<dbReference type="Gene3D" id="1.20.120.330">
    <property type="entry name" value="Nucleotidyltransferases domain 2"/>
    <property type="match status" value="1"/>
</dbReference>
<dbReference type="SMART" id="SM00748">
    <property type="entry name" value="HEPN"/>
    <property type="match status" value="1"/>
</dbReference>
<organism evidence="2 3">
    <name type="scientific">Breznakibacter xylanolyticus</name>
    <dbReference type="NCBI Taxonomy" id="990"/>
    <lineage>
        <taxon>Bacteria</taxon>
        <taxon>Pseudomonadati</taxon>
        <taxon>Bacteroidota</taxon>
        <taxon>Bacteroidia</taxon>
        <taxon>Marinilabiliales</taxon>
        <taxon>Marinilabiliaceae</taxon>
        <taxon>Breznakibacter</taxon>
    </lineage>
</organism>
<evidence type="ECO:0000313" key="2">
    <source>
        <dbReference type="EMBL" id="PZX11919.1"/>
    </source>
</evidence>
<dbReference type="SUPFAM" id="SSF81593">
    <property type="entry name" value="Nucleotidyltransferase substrate binding subunit/domain"/>
    <property type="match status" value="1"/>
</dbReference>